<evidence type="ECO:0000313" key="4">
    <source>
        <dbReference type="Proteomes" id="UP001236806"/>
    </source>
</evidence>
<sequence>METSKKSAFAGLALATVVGGGAIAANAATAPPSPDSSQSSTAQARDESKGGHQANGITESLLTGGTATKVTDAALAANPGATIQRVETDAEGAAYEAHIVKSDGTRATVHFDENFNITSTETGGQGRAHGR</sequence>
<keyword evidence="4" id="KW-1185">Reference proteome</keyword>
<name>A0ABU0PQ31_9MICC</name>
<feature type="signal peptide" evidence="2">
    <location>
        <begin position="1"/>
        <end position="27"/>
    </location>
</feature>
<evidence type="ECO:0000256" key="1">
    <source>
        <dbReference type="SAM" id="MobiDB-lite"/>
    </source>
</evidence>
<feature type="compositionally biased region" description="Low complexity" evidence="1">
    <location>
        <begin position="25"/>
        <end position="43"/>
    </location>
</feature>
<evidence type="ECO:0000256" key="2">
    <source>
        <dbReference type="SAM" id="SignalP"/>
    </source>
</evidence>
<reference evidence="3 4" key="1">
    <citation type="submission" date="2023-07" db="EMBL/GenBank/DDBJ databases">
        <title>Comparative genomics of wheat-associated soil bacteria to identify genetic determinants of phenazine resistance.</title>
        <authorList>
            <person name="Mouncey N."/>
        </authorList>
    </citation>
    <scope>NUCLEOTIDE SEQUENCE [LARGE SCALE GENOMIC DNA]</scope>
    <source>
        <strain evidence="3 4">W1I3</strain>
    </source>
</reference>
<evidence type="ECO:0008006" key="5">
    <source>
        <dbReference type="Google" id="ProtNLM"/>
    </source>
</evidence>
<dbReference type="Proteomes" id="UP001236806">
    <property type="component" value="Unassembled WGS sequence"/>
</dbReference>
<proteinExistence type="predicted"/>
<gene>
    <name evidence="3" type="ORF">QFZ36_003378</name>
</gene>
<feature type="region of interest" description="Disordered" evidence="1">
    <location>
        <begin position="25"/>
        <end position="63"/>
    </location>
</feature>
<accession>A0ABU0PQ31</accession>
<dbReference type="Gene3D" id="3.30.505.20">
    <property type="match status" value="1"/>
</dbReference>
<protein>
    <recommendedName>
        <fullName evidence="5">PepSY domain-containing protein</fullName>
    </recommendedName>
</protein>
<evidence type="ECO:0000313" key="3">
    <source>
        <dbReference type="EMBL" id="MDQ0675817.1"/>
    </source>
</evidence>
<dbReference type="EMBL" id="JAUSXB010000001">
    <property type="protein sequence ID" value="MDQ0675817.1"/>
    <property type="molecule type" value="Genomic_DNA"/>
</dbReference>
<dbReference type="RefSeq" id="WP_306638107.1">
    <property type="nucleotide sequence ID" value="NZ_JAUSXB010000001.1"/>
</dbReference>
<keyword evidence="2" id="KW-0732">Signal</keyword>
<comment type="caution">
    <text evidence="3">The sequence shown here is derived from an EMBL/GenBank/DDBJ whole genome shotgun (WGS) entry which is preliminary data.</text>
</comment>
<feature type="chain" id="PRO_5045962584" description="PepSY domain-containing protein" evidence="2">
    <location>
        <begin position="28"/>
        <end position="131"/>
    </location>
</feature>
<organism evidence="3 4">
    <name type="scientific">Pseudarthrobacter siccitolerans</name>
    <dbReference type="NCBI Taxonomy" id="861266"/>
    <lineage>
        <taxon>Bacteria</taxon>
        <taxon>Bacillati</taxon>
        <taxon>Actinomycetota</taxon>
        <taxon>Actinomycetes</taxon>
        <taxon>Micrococcales</taxon>
        <taxon>Micrococcaceae</taxon>
        <taxon>Pseudarthrobacter</taxon>
    </lineage>
</organism>